<evidence type="ECO:0000259" key="1">
    <source>
        <dbReference type="Pfam" id="PF00656"/>
    </source>
</evidence>
<dbReference type="InterPro" id="IPR050452">
    <property type="entry name" value="Metacaspase"/>
</dbReference>
<dbReference type="PANTHER" id="PTHR48104">
    <property type="entry name" value="METACASPASE-4"/>
    <property type="match status" value="1"/>
</dbReference>
<dbReference type="Pfam" id="PF00656">
    <property type="entry name" value="Peptidase_C14"/>
    <property type="match status" value="1"/>
</dbReference>
<dbReference type="Gene3D" id="3.40.50.1460">
    <property type="match status" value="1"/>
</dbReference>
<dbReference type="GO" id="GO:0004197">
    <property type="term" value="F:cysteine-type endopeptidase activity"/>
    <property type="evidence" value="ECO:0007669"/>
    <property type="project" value="InterPro"/>
</dbReference>
<sequence length="321" mass="37151">MLFVSIAEATNNRAIKVVSRYDGKTLHAKYYGVNHAVIIGINKYANHTDLDTAVNDARGVAHILERKYFFKNENIILLTDEQATRKNIIKAFEDLITLKVKQGDNVFIYYAGHGWFDKTFEIGYWVTTEATKDKTTFLQNNTVYQTISALNKRKVKHIFLVSDSCFSGNFIKKHRDIETDINDDYFHQYYSRASRNILTSGGDEVVSDQGIDGHSVFAYYFLQQLKKNSFPYISVKQLGYEVEKMVTRNSNQKPISKFLHGVGDEDGQFFFINKYSNIEDPKRQYEKYQLPEDKNYHLMIYGIKQTKKNVLLVNGLSGKMK</sequence>
<reference evidence="3" key="1">
    <citation type="submission" date="2012-11" db="EMBL/GenBank/DDBJ databases">
        <authorList>
            <person name="Lucero-Rivera Y.E."/>
            <person name="Tovar-Ramirez D."/>
        </authorList>
    </citation>
    <scope>NUCLEOTIDE SEQUENCE [LARGE SCALE GENOMIC DNA]</scope>
    <source>
        <strain evidence="3">Araruama</strain>
    </source>
</reference>
<feature type="domain" description="Peptidase C14 caspase" evidence="1">
    <location>
        <begin position="35"/>
        <end position="255"/>
    </location>
</feature>
<organism evidence="2 3">
    <name type="scientific">Candidatus Magnetoglobus multicellularis str. Araruama</name>
    <dbReference type="NCBI Taxonomy" id="890399"/>
    <lineage>
        <taxon>Bacteria</taxon>
        <taxon>Pseudomonadati</taxon>
        <taxon>Thermodesulfobacteriota</taxon>
        <taxon>Desulfobacteria</taxon>
        <taxon>Desulfobacterales</taxon>
        <taxon>Desulfobacteraceae</taxon>
        <taxon>Candidatus Magnetoglobus</taxon>
    </lineage>
</organism>
<accession>A0A1V1P2N1</accession>
<dbReference type="Proteomes" id="UP000189670">
    <property type="component" value="Unassembled WGS sequence"/>
</dbReference>
<protein>
    <submittedName>
        <fullName evidence="2">Peptidase c14 caspase catalytic subunit P20</fullName>
    </submittedName>
</protein>
<dbReference type="InterPro" id="IPR029030">
    <property type="entry name" value="Caspase-like_dom_sf"/>
</dbReference>
<dbReference type="GO" id="GO:0005737">
    <property type="term" value="C:cytoplasm"/>
    <property type="evidence" value="ECO:0007669"/>
    <property type="project" value="TreeGrafter"/>
</dbReference>
<evidence type="ECO:0000313" key="2">
    <source>
        <dbReference type="EMBL" id="ETR69064.1"/>
    </source>
</evidence>
<dbReference type="EMBL" id="ATBP01000749">
    <property type="protein sequence ID" value="ETR69064.1"/>
    <property type="molecule type" value="Genomic_DNA"/>
</dbReference>
<proteinExistence type="predicted"/>
<dbReference type="AlphaFoldDB" id="A0A1V1P2N1"/>
<dbReference type="PANTHER" id="PTHR48104:SF30">
    <property type="entry name" value="METACASPASE-1"/>
    <property type="match status" value="1"/>
</dbReference>
<comment type="caution">
    <text evidence="2">The sequence shown here is derived from an EMBL/GenBank/DDBJ whole genome shotgun (WGS) entry which is preliminary data.</text>
</comment>
<gene>
    <name evidence="2" type="ORF">OMM_09916</name>
</gene>
<dbReference type="SUPFAM" id="SSF52129">
    <property type="entry name" value="Caspase-like"/>
    <property type="match status" value="1"/>
</dbReference>
<name>A0A1V1P2N1_9BACT</name>
<evidence type="ECO:0000313" key="3">
    <source>
        <dbReference type="Proteomes" id="UP000189670"/>
    </source>
</evidence>
<dbReference type="InterPro" id="IPR011600">
    <property type="entry name" value="Pept_C14_caspase"/>
</dbReference>
<dbReference type="GO" id="GO:0006508">
    <property type="term" value="P:proteolysis"/>
    <property type="evidence" value="ECO:0007669"/>
    <property type="project" value="InterPro"/>
</dbReference>